<protein>
    <recommendedName>
        <fullName evidence="11">Hexosyltransferase</fullName>
        <ecNumber evidence="11">2.4.1.-</ecNumber>
    </recommendedName>
</protein>
<keyword evidence="3 11" id="KW-0328">Glycosyltransferase</keyword>
<comment type="subcellular location">
    <subcellularLocation>
        <location evidence="1 11">Golgi apparatus membrane</location>
        <topology evidence="1 11">Single-pass type II membrane protein</topology>
    </subcellularLocation>
</comment>
<evidence type="ECO:0000256" key="1">
    <source>
        <dbReference type="ARBA" id="ARBA00004323"/>
    </source>
</evidence>
<dbReference type="GO" id="GO:0016758">
    <property type="term" value="F:hexosyltransferase activity"/>
    <property type="evidence" value="ECO:0007669"/>
    <property type="project" value="InterPro"/>
</dbReference>
<evidence type="ECO:0000313" key="13">
    <source>
        <dbReference type="Proteomes" id="UP001347796"/>
    </source>
</evidence>
<accession>A0AAN8JWJ4</accession>
<keyword evidence="6 11" id="KW-0735">Signal-anchor</keyword>
<comment type="similarity">
    <text evidence="2 11">Belongs to the glycosyltransferase 31 family.</text>
</comment>
<comment type="caution">
    <text evidence="12">The sequence shown here is derived from an EMBL/GenBank/DDBJ whole genome shotgun (WGS) entry which is preliminary data.</text>
</comment>
<dbReference type="PANTHER" id="PTHR11214">
    <property type="entry name" value="BETA-1,3-N-ACETYLGLUCOSAMINYLTRANSFERASE"/>
    <property type="match status" value="1"/>
</dbReference>
<sequence length="355" mass="40661">MRKYCPYFSVLLVVFFYVVVNLLNDSFVAIESRHAIPASPAIPRQEQKPVKTVLQTTTAARQQIWHRPENNPSFFTPRKSVVNPLNYNVVISGDPDCVKDPPFLTVLVLSMHSSRQYRDAIRNTWGSLARNNSWPGLNITEKMKLVFLFGTARSSTLNEKLKAEAKRTRDIVMFDFIESYFNLTYKVLMGFKWVQDFCPGTKFVMKCDEDTFVNIPKVIERLRSKEWNTKIAGPYFTNEIARRAGKYNVAVSAYPFGIYPPHVKGNIYFMPTDIARKLLNASYYMPYVNMEDAYITGILAKSVGGINYIGLNGNEYSPSHAFKGCEFIRKVASQQIQPADARDIWKKMNSKTDCK</sequence>
<dbReference type="FunFam" id="3.90.550.50:FF:000001">
    <property type="entry name" value="Hexosyltransferase"/>
    <property type="match status" value="1"/>
</dbReference>
<dbReference type="EMBL" id="JAZGQO010000006">
    <property type="protein sequence ID" value="KAK6183849.1"/>
    <property type="molecule type" value="Genomic_DNA"/>
</dbReference>
<evidence type="ECO:0000313" key="12">
    <source>
        <dbReference type="EMBL" id="KAK6183849.1"/>
    </source>
</evidence>
<dbReference type="EC" id="2.4.1.-" evidence="11"/>
<evidence type="ECO:0000256" key="5">
    <source>
        <dbReference type="ARBA" id="ARBA00022692"/>
    </source>
</evidence>
<dbReference type="Gene3D" id="3.90.550.50">
    <property type="match status" value="1"/>
</dbReference>
<proteinExistence type="inferred from homology"/>
<keyword evidence="9 11" id="KW-0472">Membrane</keyword>
<evidence type="ECO:0000256" key="3">
    <source>
        <dbReference type="ARBA" id="ARBA00022676"/>
    </source>
</evidence>
<evidence type="ECO:0000256" key="6">
    <source>
        <dbReference type="ARBA" id="ARBA00022968"/>
    </source>
</evidence>
<evidence type="ECO:0000256" key="4">
    <source>
        <dbReference type="ARBA" id="ARBA00022679"/>
    </source>
</evidence>
<keyword evidence="7 11" id="KW-1133">Transmembrane helix</keyword>
<dbReference type="Pfam" id="PF01762">
    <property type="entry name" value="Galactosyl_T"/>
    <property type="match status" value="1"/>
</dbReference>
<keyword evidence="10" id="KW-0325">Glycoprotein</keyword>
<dbReference type="GO" id="GO:0006493">
    <property type="term" value="P:protein O-linked glycosylation"/>
    <property type="evidence" value="ECO:0007669"/>
    <property type="project" value="TreeGrafter"/>
</dbReference>
<evidence type="ECO:0000256" key="10">
    <source>
        <dbReference type="ARBA" id="ARBA00023180"/>
    </source>
</evidence>
<organism evidence="12 13">
    <name type="scientific">Patella caerulea</name>
    <name type="common">Rayed Mediterranean limpet</name>
    <dbReference type="NCBI Taxonomy" id="87958"/>
    <lineage>
        <taxon>Eukaryota</taxon>
        <taxon>Metazoa</taxon>
        <taxon>Spiralia</taxon>
        <taxon>Lophotrochozoa</taxon>
        <taxon>Mollusca</taxon>
        <taxon>Gastropoda</taxon>
        <taxon>Patellogastropoda</taxon>
        <taxon>Patelloidea</taxon>
        <taxon>Patellidae</taxon>
        <taxon>Patella</taxon>
    </lineage>
</organism>
<dbReference type="AlphaFoldDB" id="A0AAN8JWJ4"/>
<evidence type="ECO:0000256" key="11">
    <source>
        <dbReference type="RuleBase" id="RU363063"/>
    </source>
</evidence>
<keyword evidence="13" id="KW-1185">Reference proteome</keyword>
<dbReference type="GO" id="GO:0000139">
    <property type="term" value="C:Golgi membrane"/>
    <property type="evidence" value="ECO:0007669"/>
    <property type="project" value="UniProtKB-SubCell"/>
</dbReference>
<gene>
    <name evidence="12" type="ORF">SNE40_006437</name>
</gene>
<name>A0AAN8JWJ4_PATCE</name>
<feature type="transmembrane region" description="Helical" evidence="11">
    <location>
        <begin position="6"/>
        <end position="23"/>
    </location>
</feature>
<dbReference type="Proteomes" id="UP001347796">
    <property type="component" value="Unassembled WGS sequence"/>
</dbReference>
<reference evidence="12 13" key="1">
    <citation type="submission" date="2024-01" db="EMBL/GenBank/DDBJ databases">
        <title>The genome of the rayed Mediterranean limpet Patella caerulea (Linnaeus, 1758).</title>
        <authorList>
            <person name="Anh-Thu Weber A."/>
            <person name="Halstead-Nussloch G."/>
        </authorList>
    </citation>
    <scope>NUCLEOTIDE SEQUENCE [LARGE SCALE GENOMIC DNA]</scope>
    <source>
        <strain evidence="12">AATW-2023a</strain>
        <tissue evidence="12">Whole specimen</tissue>
    </source>
</reference>
<evidence type="ECO:0000256" key="8">
    <source>
        <dbReference type="ARBA" id="ARBA00023034"/>
    </source>
</evidence>
<evidence type="ECO:0000256" key="9">
    <source>
        <dbReference type="ARBA" id="ARBA00023136"/>
    </source>
</evidence>
<evidence type="ECO:0000256" key="7">
    <source>
        <dbReference type="ARBA" id="ARBA00022989"/>
    </source>
</evidence>
<dbReference type="PANTHER" id="PTHR11214:SF314">
    <property type="entry name" value="HEXOSYLTRANSFERASE"/>
    <property type="match status" value="1"/>
</dbReference>
<keyword evidence="4" id="KW-0808">Transferase</keyword>
<keyword evidence="5 11" id="KW-0812">Transmembrane</keyword>
<evidence type="ECO:0000256" key="2">
    <source>
        <dbReference type="ARBA" id="ARBA00008661"/>
    </source>
</evidence>
<keyword evidence="8 11" id="KW-0333">Golgi apparatus</keyword>
<dbReference type="InterPro" id="IPR002659">
    <property type="entry name" value="Glyco_trans_31"/>
</dbReference>